<dbReference type="Pfam" id="PF00089">
    <property type="entry name" value="Trypsin"/>
    <property type="match status" value="1"/>
</dbReference>
<keyword evidence="2 5" id="KW-0645">Protease</keyword>
<dbReference type="EMBL" id="JACHMH010000001">
    <property type="protein sequence ID" value="MBB4681951.1"/>
    <property type="molecule type" value="Genomic_DNA"/>
</dbReference>
<protein>
    <submittedName>
        <fullName evidence="5">Secreted trypsin-like serine protease</fullName>
    </submittedName>
</protein>
<dbReference type="InterPro" id="IPR001254">
    <property type="entry name" value="Trypsin_dom"/>
</dbReference>
<dbReference type="InterPro" id="IPR043504">
    <property type="entry name" value="Peptidase_S1_PA_chymotrypsin"/>
</dbReference>
<dbReference type="InterPro" id="IPR009003">
    <property type="entry name" value="Peptidase_S1_PA"/>
</dbReference>
<dbReference type="AlphaFoldDB" id="A0A7W7FWW5"/>
<proteinExistence type="predicted"/>
<dbReference type="PANTHER" id="PTHR24252">
    <property type="entry name" value="ACROSIN-RELATED"/>
    <property type="match status" value="1"/>
</dbReference>
<accession>A0A7W7FWW5</accession>
<dbReference type="RefSeq" id="WP_185008895.1">
    <property type="nucleotide sequence ID" value="NZ_BAAAUI010000034.1"/>
</dbReference>
<dbReference type="FunFam" id="2.40.10.10:FF:000002">
    <property type="entry name" value="Transmembrane protease serine"/>
    <property type="match status" value="1"/>
</dbReference>
<dbReference type="GO" id="GO:0004252">
    <property type="term" value="F:serine-type endopeptidase activity"/>
    <property type="evidence" value="ECO:0007669"/>
    <property type="project" value="InterPro"/>
</dbReference>
<evidence type="ECO:0000256" key="2">
    <source>
        <dbReference type="RuleBase" id="RU363034"/>
    </source>
</evidence>
<dbReference type="GO" id="GO:0006508">
    <property type="term" value="P:proteolysis"/>
    <property type="evidence" value="ECO:0007669"/>
    <property type="project" value="UniProtKB-KW"/>
</dbReference>
<keyword evidence="1" id="KW-1015">Disulfide bond</keyword>
<feature type="domain" description="Peptidase S1" evidence="4">
    <location>
        <begin position="47"/>
        <end position="271"/>
    </location>
</feature>
<evidence type="ECO:0000259" key="4">
    <source>
        <dbReference type="PROSITE" id="PS50240"/>
    </source>
</evidence>
<dbReference type="InterPro" id="IPR001314">
    <property type="entry name" value="Peptidase_S1A"/>
</dbReference>
<dbReference type="PRINTS" id="PR00722">
    <property type="entry name" value="CHYMOTRYPSIN"/>
</dbReference>
<sequence length="271" mass="27949">MWSGTRSQLSGFRRHATLGAALAAVLLTLAAPAPALAEPPAPPDSRVVGGIRASILEFPWTVAITKSDGSPLCGGTLVAPAMVLTAAHCAIGRQPKDLLVIAGREDLLTLGGEIRALTGIWIHPFYTDVRAGDDVAVLRLALPLARPTLPLATPADTLLYGPGSYTLALGWGRTAEGGFPSRYLLKAALPIVGDPLCQAVLAGFEASSMLCAGYANGGVDTCQGDSGGPLIAGGKLIGVTSWGIGCARPYQPGVYVRVSTYQPLLDLVLRS</sequence>
<organism evidence="5 6">
    <name type="scientific">Crossiella cryophila</name>
    <dbReference type="NCBI Taxonomy" id="43355"/>
    <lineage>
        <taxon>Bacteria</taxon>
        <taxon>Bacillati</taxon>
        <taxon>Actinomycetota</taxon>
        <taxon>Actinomycetes</taxon>
        <taxon>Pseudonocardiales</taxon>
        <taxon>Pseudonocardiaceae</taxon>
        <taxon>Crossiella</taxon>
    </lineage>
</organism>
<evidence type="ECO:0000256" key="1">
    <source>
        <dbReference type="ARBA" id="ARBA00023157"/>
    </source>
</evidence>
<evidence type="ECO:0000313" key="6">
    <source>
        <dbReference type="Proteomes" id="UP000533598"/>
    </source>
</evidence>
<feature type="chain" id="PRO_5031223460" evidence="3">
    <location>
        <begin position="38"/>
        <end position="271"/>
    </location>
</feature>
<dbReference type="Proteomes" id="UP000533598">
    <property type="component" value="Unassembled WGS sequence"/>
</dbReference>
<dbReference type="PANTHER" id="PTHR24252:SF7">
    <property type="entry name" value="HYALIN"/>
    <property type="match status" value="1"/>
</dbReference>
<dbReference type="SMART" id="SM00020">
    <property type="entry name" value="Tryp_SPc"/>
    <property type="match status" value="1"/>
</dbReference>
<dbReference type="SUPFAM" id="SSF50494">
    <property type="entry name" value="Trypsin-like serine proteases"/>
    <property type="match status" value="1"/>
</dbReference>
<feature type="signal peptide" evidence="3">
    <location>
        <begin position="1"/>
        <end position="37"/>
    </location>
</feature>
<dbReference type="PROSITE" id="PS00134">
    <property type="entry name" value="TRYPSIN_HIS"/>
    <property type="match status" value="1"/>
</dbReference>
<dbReference type="InterPro" id="IPR033116">
    <property type="entry name" value="TRYPSIN_SER"/>
</dbReference>
<keyword evidence="2" id="KW-0378">Hydrolase</keyword>
<gene>
    <name evidence="5" type="ORF">HNR67_008069</name>
</gene>
<dbReference type="PROSITE" id="PS00135">
    <property type="entry name" value="TRYPSIN_SER"/>
    <property type="match status" value="1"/>
</dbReference>
<dbReference type="PROSITE" id="PS50240">
    <property type="entry name" value="TRYPSIN_DOM"/>
    <property type="match status" value="1"/>
</dbReference>
<name>A0A7W7FWW5_9PSEU</name>
<evidence type="ECO:0000313" key="5">
    <source>
        <dbReference type="EMBL" id="MBB4681951.1"/>
    </source>
</evidence>
<dbReference type="Gene3D" id="2.40.10.10">
    <property type="entry name" value="Trypsin-like serine proteases"/>
    <property type="match status" value="1"/>
</dbReference>
<keyword evidence="6" id="KW-1185">Reference proteome</keyword>
<evidence type="ECO:0000256" key="3">
    <source>
        <dbReference type="SAM" id="SignalP"/>
    </source>
</evidence>
<dbReference type="InterPro" id="IPR018114">
    <property type="entry name" value="TRYPSIN_HIS"/>
</dbReference>
<keyword evidence="3" id="KW-0732">Signal</keyword>
<comment type="caution">
    <text evidence="5">The sequence shown here is derived from an EMBL/GenBank/DDBJ whole genome shotgun (WGS) entry which is preliminary data.</text>
</comment>
<dbReference type="CDD" id="cd00190">
    <property type="entry name" value="Tryp_SPc"/>
    <property type="match status" value="1"/>
</dbReference>
<reference evidence="5 6" key="1">
    <citation type="submission" date="2020-08" db="EMBL/GenBank/DDBJ databases">
        <title>Sequencing the genomes of 1000 actinobacteria strains.</title>
        <authorList>
            <person name="Klenk H.-P."/>
        </authorList>
    </citation>
    <scope>NUCLEOTIDE SEQUENCE [LARGE SCALE GENOMIC DNA]</scope>
    <source>
        <strain evidence="5 6">DSM 44230</strain>
    </source>
</reference>
<keyword evidence="2" id="KW-0720">Serine protease</keyword>